<protein>
    <submittedName>
        <fullName evidence="6">Uncharacterized protein</fullName>
    </submittedName>
</protein>
<dbReference type="InterPro" id="IPR029034">
    <property type="entry name" value="Cystine-knot_cytokine"/>
</dbReference>
<feature type="chain" id="PRO_5032744522" evidence="5">
    <location>
        <begin position="17"/>
        <end position="179"/>
    </location>
</feature>
<dbReference type="Pfam" id="PF06083">
    <property type="entry name" value="IL17"/>
    <property type="match status" value="1"/>
</dbReference>
<name>A0A813QKE8_9BILA</name>
<comment type="caution">
    <text evidence="6">The sequence shown here is derived from an EMBL/GenBank/DDBJ whole genome shotgun (WGS) entry which is preliminary data.</text>
</comment>
<keyword evidence="3" id="KW-0964">Secreted</keyword>
<dbReference type="EMBL" id="CAJNOC010000499">
    <property type="protein sequence ID" value="CAF0769002.1"/>
    <property type="molecule type" value="Genomic_DNA"/>
</dbReference>
<evidence type="ECO:0000256" key="2">
    <source>
        <dbReference type="ARBA" id="ARBA00007236"/>
    </source>
</evidence>
<dbReference type="GO" id="GO:0005576">
    <property type="term" value="C:extracellular region"/>
    <property type="evidence" value="ECO:0007669"/>
    <property type="project" value="UniProtKB-SubCell"/>
</dbReference>
<organism evidence="6 7">
    <name type="scientific">Brachionus calyciflorus</name>
    <dbReference type="NCBI Taxonomy" id="104777"/>
    <lineage>
        <taxon>Eukaryota</taxon>
        <taxon>Metazoa</taxon>
        <taxon>Spiralia</taxon>
        <taxon>Gnathifera</taxon>
        <taxon>Rotifera</taxon>
        <taxon>Eurotatoria</taxon>
        <taxon>Monogononta</taxon>
        <taxon>Pseudotrocha</taxon>
        <taxon>Ploima</taxon>
        <taxon>Brachionidae</taxon>
        <taxon>Brachionus</taxon>
    </lineage>
</organism>
<evidence type="ECO:0000256" key="1">
    <source>
        <dbReference type="ARBA" id="ARBA00004613"/>
    </source>
</evidence>
<accession>A0A813QKE8</accession>
<sequence>MFIILVAYHLLTSVKCKGLCIDPDNIYLEQKLSEFKYSIDTFKQYQMKYGKSAALFNQQDLPENFKFNVTDNSQCDIQDLNMKYPSQMSNCPRRVNVHYRPNRYPFYKPNTTCSCESCILHNNMKLSKELYKCLPVWREEAVLTRELCQDDGYYYWKTDFEWVNIGCTCGTQIQMIPYR</sequence>
<dbReference type="GO" id="GO:0005125">
    <property type="term" value="F:cytokine activity"/>
    <property type="evidence" value="ECO:0007669"/>
    <property type="project" value="InterPro"/>
</dbReference>
<dbReference type="AlphaFoldDB" id="A0A813QKE8"/>
<gene>
    <name evidence="6" type="ORF">OXX778_LOCUS4848</name>
</gene>
<evidence type="ECO:0000256" key="3">
    <source>
        <dbReference type="ARBA" id="ARBA00022525"/>
    </source>
</evidence>
<evidence type="ECO:0000313" key="7">
    <source>
        <dbReference type="Proteomes" id="UP000663879"/>
    </source>
</evidence>
<dbReference type="Gene3D" id="2.10.90.10">
    <property type="entry name" value="Cystine-knot cytokines"/>
    <property type="match status" value="1"/>
</dbReference>
<feature type="signal peptide" evidence="5">
    <location>
        <begin position="1"/>
        <end position="16"/>
    </location>
</feature>
<reference evidence="6" key="1">
    <citation type="submission" date="2021-02" db="EMBL/GenBank/DDBJ databases">
        <authorList>
            <person name="Nowell W R."/>
        </authorList>
    </citation>
    <scope>NUCLEOTIDE SEQUENCE</scope>
    <source>
        <strain evidence="6">Ploen Becks lab</strain>
    </source>
</reference>
<evidence type="ECO:0000256" key="5">
    <source>
        <dbReference type="SAM" id="SignalP"/>
    </source>
</evidence>
<dbReference type="SUPFAM" id="SSF57501">
    <property type="entry name" value="Cystine-knot cytokines"/>
    <property type="match status" value="1"/>
</dbReference>
<evidence type="ECO:0000313" key="6">
    <source>
        <dbReference type="EMBL" id="CAF0769002.1"/>
    </source>
</evidence>
<evidence type="ECO:0000256" key="4">
    <source>
        <dbReference type="ARBA" id="ARBA00022729"/>
    </source>
</evidence>
<comment type="subcellular location">
    <subcellularLocation>
        <location evidence="1">Secreted</location>
    </subcellularLocation>
</comment>
<keyword evidence="7" id="KW-1185">Reference proteome</keyword>
<dbReference type="InterPro" id="IPR010345">
    <property type="entry name" value="IL-17_fam"/>
</dbReference>
<keyword evidence="4 5" id="KW-0732">Signal</keyword>
<comment type="similarity">
    <text evidence="2">Belongs to the IL-17 family.</text>
</comment>
<proteinExistence type="inferred from homology"/>
<dbReference type="Proteomes" id="UP000663879">
    <property type="component" value="Unassembled WGS sequence"/>
</dbReference>